<dbReference type="FunFam" id="3.30.70.240:FF:000002">
    <property type="entry name" value="GTP-binding protein TypA"/>
    <property type="match status" value="1"/>
</dbReference>
<dbReference type="InterPro" id="IPR027417">
    <property type="entry name" value="P-loop_NTPase"/>
</dbReference>
<dbReference type="InterPro" id="IPR047041">
    <property type="entry name" value="BipA_GTP-bd_dom"/>
</dbReference>
<protein>
    <submittedName>
        <fullName evidence="4">Putative elongation factor TypA-like SVR3, chloroplastic</fullName>
    </submittedName>
</protein>
<dbReference type="FunFam" id="3.30.70.870:FF:000003">
    <property type="entry name" value="GTP-binding protein TypA"/>
    <property type="match status" value="1"/>
</dbReference>
<keyword evidence="4" id="KW-0648">Protein biosynthesis</keyword>
<dbReference type="OrthoDB" id="364892at2759"/>
<gene>
    <name evidence="4" type="ORF">FVE85_5819</name>
</gene>
<feature type="domain" description="Tr-type G" evidence="3">
    <location>
        <begin position="76"/>
        <end position="270"/>
    </location>
</feature>
<evidence type="ECO:0000259" key="3">
    <source>
        <dbReference type="PROSITE" id="PS51722"/>
    </source>
</evidence>
<reference evidence="5" key="1">
    <citation type="journal article" date="2019" name="Nat. Commun.">
        <title>Expansion of phycobilisome linker gene families in mesophilic red algae.</title>
        <authorList>
            <person name="Lee J."/>
            <person name="Kim D."/>
            <person name="Bhattacharya D."/>
            <person name="Yoon H.S."/>
        </authorList>
    </citation>
    <scope>NUCLEOTIDE SEQUENCE [LARGE SCALE GENOMIC DNA]</scope>
    <source>
        <strain evidence="5">CCMP 1328</strain>
    </source>
</reference>
<organism evidence="4 5">
    <name type="scientific">Porphyridium purpureum</name>
    <name type="common">Red alga</name>
    <name type="synonym">Porphyridium cruentum</name>
    <dbReference type="NCBI Taxonomy" id="35688"/>
    <lineage>
        <taxon>Eukaryota</taxon>
        <taxon>Rhodophyta</taxon>
        <taxon>Bangiophyceae</taxon>
        <taxon>Porphyridiales</taxon>
        <taxon>Porphyridiaceae</taxon>
        <taxon>Porphyridium</taxon>
    </lineage>
</organism>
<dbReference type="InterPro" id="IPR009000">
    <property type="entry name" value="Transl_B-barrel_sf"/>
</dbReference>
<evidence type="ECO:0000313" key="5">
    <source>
        <dbReference type="Proteomes" id="UP000324585"/>
    </source>
</evidence>
<dbReference type="PROSITE" id="PS00301">
    <property type="entry name" value="G_TR_1"/>
    <property type="match status" value="1"/>
</dbReference>
<keyword evidence="1" id="KW-0547">Nucleotide-binding</keyword>
<keyword evidence="5" id="KW-1185">Reference proteome</keyword>
<dbReference type="InterPro" id="IPR042116">
    <property type="entry name" value="TypA/BipA_C"/>
</dbReference>
<dbReference type="OMA" id="MEVYKGQ"/>
<dbReference type="PROSITE" id="PS51722">
    <property type="entry name" value="G_TR_2"/>
    <property type="match status" value="1"/>
</dbReference>
<dbReference type="GO" id="GO:1990904">
    <property type="term" value="C:ribonucleoprotein complex"/>
    <property type="evidence" value="ECO:0007669"/>
    <property type="project" value="TreeGrafter"/>
</dbReference>
<dbReference type="SMART" id="SM00838">
    <property type="entry name" value="EFG_C"/>
    <property type="match status" value="1"/>
</dbReference>
<keyword evidence="4" id="KW-0251">Elongation factor</keyword>
<dbReference type="SUPFAM" id="SSF54980">
    <property type="entry name" value="EF-G C-terminal domain-like"/>
    <property type="match status" value="2"/>
</dbReference>
<dbReference type="GO" id="GO:0003746">
    <property type="term" value="F:translation elongation factor activity"/>
    <property type="evidence" value="ECO:0007669"/>
    <property type="project" value="UniProtKB-KW"/>
</dbReference>
<dbReference type="InterPro" id="IPR047042">
    <property type="entry name" value="BipA_II"/>
</dbReference>
<comment type="caution">
    <text evidence="4">The sequence shown here is derived from an EMBL/GenBank/DDBJ whole genome shotgun (WGS) entry which is preliminary data.</text>
</comment>
<dbReference type="InterPro" id="IPR035647">
    <property type="entry name" value="EFG_III/V"/>
</dbReference>
<dbReference type="PANTHER" id="PTHR42908">
    <property type="entry name" value="TRANSLATION ELONGATION FACTOR-RELATED"/>
    <property type="match status" value="1"/>
</dbReference>
<dbReference type="PRINTS" id="PR00315">
    <property type="entry name" value="ELONGATNFCT"/>
</dbReference>
<dbReference type="Gene3D" id="2.40.50.250">
    <property type="entry name" value="bipa protein"/>
    <property type="match status" value="1"/>
</dbReference>
<evidence type="ECO:0000256" key="1">
    <source>
        <dbReference type="ARBA" id="ARBA00022741"/>
    </source>
</evidence>
<evidence type="ECO:0000313" key="4">
    <source>
        <dbReference type="EMBL" id="KAA8498234.1"/>
    </source>
</evidence>
<dbReference type="Pfam" id="PF22042">
    <property type="entry name" value="EF-G_D2"/>
    <property type="match status" value="1"/>
</dbReference>
<dbReference type="InterPro" id="IPR048876">
    <property type="entry name" value="BipA_C"/>
</dbReference>
<dbReference type="InterPro" id="IPR000795">
    <property type="entry name" value="T_Tr_GTP-bd_dom"/>
</dbReference>
<sequence length="667" mass="72318">MLGFVGVAGAGGASSASVARSGKSFVCAQVGSRRSGFGARQLARPGGVAPTCVLAEDVGSTVASLERARADENVRHDVRNIAIVAHVDHGKTTLVDALLSESKVFRDNQEVQERIMDSNDLERERGITILAKNTAINYKNTRLNIVDTPGHADFGGEVERVLNMVDGVLLLVDAVEGPKPQTRFVLKKALSLGLKVVVVVNKIDRPASRPEWVVDTTFDLFCELGATDEQTDFHTVYASALKGLSGNTPDSLEQSLQPVLDAILDLPKPKVNPNGSLQMMVSNIDYDDFKGRLAIGRIQSGVMRKQQTIGIAHPKKPMTTGKISEIMVFDNFGKAAVEEASAGDIVVLSGLSDIEIGDTIVAQGAENYLPPIAVEEPTVRMAFSINTSEFAGKEGKFVTSRNLRDRLFKELERNVALKVEPTDSADTFDVLGRGALHLTILIETMRREGYELMIGAPTVITKVVDGKKCEPFEEVEIEVQEEYMGAVVELFGRRKGEMLDMGAKNSEGMMTVNFLVPTRGLLGVKNALLTATRGNIVLNTQFAGFRPHAGEIETKDQGNLIAHETGKVTSFGLEAAQQRGRMFSSPGDEVYADQVVGIHQRPGDLKVNVCKKKALTNMRAASKDTNTSLQGVLNLSLDDAIEYITSEEVVEATPQSIRIKKVVKSRR</sequence>
<dbReference type="Gene3D" id="2.40.30.10">
    <property type="entry name" value="Translation factors"/>
    <property type="match status" value="1"/>
</dbReference>
<dbReference type="Pfam" id="PF21018">
    <property type="entry name" value="BipA_C"/>
    <property type="match status" value="1"/>
</dbReference>
<dbReference type="CDD" id="cd01891">
    <property type="entry name" value="TypA_BipA"/>
    <property type="match status" value="1"/>
</dbReference>
<dbReference type="Gene3D" id="3.30.70.870">
    <property type="entry name" value="Elongation Factor G (Translational Gtpase), domain 3"/>
    <property type="match status" value="1"/>
</dbReference>
<dbReference type="InterPro" id="IPR006298">
    <property type="entry name" value="BipA"/>
</dbReference>
<dbReference type="NCBIfam" id="TIGR00231">
    <property type="entry name" value="small_GTP"/>
    <property type="match status" value="1"/>
</dbReference>
<dbReference type="GO" id="GO:0005829">
    <property type="term" value="C:cytosol"/>
    <property type="evidence" value="ECO:0007669"/>
    <property type="project" value="TreeGrafter"/>
</dbReference>
<accession>A0A5J4Z5G6</accession>
<dbReference type="GO" id="GO:0003924">
    <property type="term" value="F:GTPase activity"/>
    <property type="evidence" value="ECO:0007669"/>
    <property type="project" value="InterPro"/>
</dbReference>
<dbReference type="PANTHER" id="PTHR42908:SF8">
    <property type="entry name" value="TR-TYPE G DOMAIN-CONTAINING PROTEIN"/>
    <property type="match status" value="1"/>
</dbReference>
<dbReference type="InterPro" id="IPR047043">
    <property type="entry name" value="BipA_III"/>
</dbReference>
<dbReference type="FunFam" id="2.40.50.250:FF:000001">
    <property type="entry name" value="GTP-binding protein TypA"/>
    <property type="match status" value="1"/>
</dbReference>
<dbReference type="Proteomes" id="UP000324585">
    <property type="component" value="Unassembled WGS sequence"/>
</dbReference>
<dbReference type="CDD" id="cd16263">
    <property type="entry name" value="BipA_III"/>
    <property type="match status" value="1"/>
</dbReference>
<dbReference type="Pfam" id="PF00679">
    <property type="entry name" value="EFG_C"/>
    <property type="match status" value="1"/>
</dbReference>
<dbReference type="InterPro" id="IPR005225">
    <property type="entry name" value="Small_GTP-bd"/>
</dbReference>
<dbReference type="SUPFAM" id="SSF52540">
    <property type="entry name" value="P-loop containing nucleoside triphosphate hydrolases"/>
    <property type="match status" value="1"/>
</dbReference>
<dbReference type="NCBIfam" id="TIGR01394">
    <property type="entry name" value="TypA_BipA"/>
    <property type="match status" value="1"/>
</dbReference>
<dbReference type="Gene3D" id="3.40.50.300">
    <property type="entry name" value="P-loop containing nucleotide triphosphate hydrolases"/>
    <property type="match status" value="1"/>
</dbReference>
<keyword evidence="2" id="KW-0342">GTP-binding</keyword>
<dbReference type="GO" id="GO:0005525">
    <property type="term" value="F:GTP binding"/>
    <property type="evidence" value="ECO:0007669"/>
    <property type="project" value="UniProtKB-KW"/>
</dbReference>
<name>A0A5J4Z5G6_PORPP</name>
<dbReference type="InterPro" id="IPR031157">
    <property type="entry name" value="G_TR_CS"/>
</dbReference>
<evidence type="ECO:0000256" key="2">
    <source>
        <dbReference type="ARBA" id="ARBA00023134"/>
    </source>
</evidence>
<dbReference type="InterPro" id="IPR000640">
    <property type="entry name" value="EFG_V-like"/>
</dbReference>
<proteinExistence type="predicted"/>
<dbReference type="FunFam" id="3.40.50.300:FF:000055">
    <property type="entry name" value="GTP-binding protein TypA"/>
    <property type="match status" value="1"/>
</dbReference>
<dbReference type="CDD" id="cd03691">
    <property type="entry name" value="BipA_TypA_II"/>
    <property type="match status" value="1"/>
</dbReference>
<dbReference type="InterPro" id="IPR053905">
    <property type="entry name" value="EF-G-like_DII"/>
</dbReference>
<dbReference type="SUPFAM" id="SSF50447">
    <property type="entry name" value="Translation proteins"/>
    <property type="match status" value="1"/>
</dbReference>
<dbReference type="Pfam" id="PF00009">
    <property type="entry name" value="GTP_EFTU"/>
    <property type="match status" value="1"/>
</dbReference>
<dbReference type="Gene3D" id="3.30.70.240">
    <property type="match status" value="1"/>
</dbReference>
<dbReference type="EMBL" id="VRMN01000001">
    <property type="protein sequence ID" value="KAA8498234.1"/>
    <property type="molecule type" value="Genomic_DNA"/>
</dbReference>
<dbReference type="AlphaFoldDB" id="A0A5J4Z5G6"/>